<feature type="domain" description="Glycosyl hydrolase family 4 C-terminal" evidence="14">
    <location>
        <begin position="194"/>
        <end position="394"/>
    </location>
</feature>
<protein>
    <submittedName>
        <fullName evidence="15">Alpha-glucosidase/alpha-galactosidase</fullName>
    </submittedName>
</protein>
<dbReference type="PRINTS" id="PR00732">
    <property type="entry name" value="GLHYDRLASE4"/>
</dbReference>
<dbReference type="AlphaFoldDB" id="A0A2T2WJL0"/>
<evidence type="ECO:0000256" key="5">
    <source>
        <dbReference type="ARBA" id="ARBA00022801"/>
    </source>
</evidence>
<gene>
    <name evidence="15" type="ORF">C7B45_06840</name>
</gene>
<evidence type="ECO:0000313" key="15">
    <source>
        <dbReference type="EMBL" id="PSR22429.1"/>
    </source>
</evidence>
<dbReference type="GO" id="GO:0004553">
    <property type="term" value="F:hydrolase activity, hydrolyzing O-glycosyl compounds"/>
    <property type="evidence" value="ECO:0007669"/>
    <property type="project" value="InterPro"/>
</dbReference>
<feature type="binding site" evidence="11">
    <location>
        <position position="168"/>
    </location>
    <ligand>
        <name>Mn(2+)</name>
        <dbReference type="ChEBI" id="CHEBI:29035"/>
    </ligand>
</feature>
<dbReference type="PANTHER" id="PTHR32092:SF6">
    <property type="entry name" value="ALPHA-GALACTOSIDASE"/>
    <property type="match status" value="1"/>
</dbReference>
<dbReference type="Proteomes" id="UP000241848">
    <property type="component" value="Unassembled WGS sequence"/>
</dbReference>
<comment type="cofactor">
    <cofactor evidence="1">
        <name>Mn(2+)</name>
        <dbReference type="ChEBI" id="CHEBI:29035"/>
    </cofactor>
</comment>
<dbReference type="GO" id="GO:0046872">
    <property type="term" value="F:metal ion binding"/>
    <property type="evidence" value="ECO:0007669"/>
    <property type="project" value="UniProtKB-KW"/>
</dbReference>
<name>A0A2T2WJL0_9FIRM</name>
<evidence type="ECO:0000256" key="13">
    <source>
        <dbReference type="RuleBase" id="RU361152"/>
    </source>
</evidence>
<comment type="similarity">
    <text evidence="2 13">Belongs to the glycosyl hydrolase 4 family.</text>
</comment>
<dbReference type="GO" id="GO:0016616">
    <property type="term" value="F:oxidoreductase activity, acting on the CH-OH group of donors, NAD or NADP as acceptor"/>
    <property type="evidence" value="ECO:0007669"/>
    <property type="project" value="InterPro"/>
</dbReference>
<keyword evidence="6 13" id="KW-0520">NAD</keyword>
<keyword evidence="11" id="KW-0533">Nickel</keyword>
<organism evidence="15 16">
    <name type="scientific">Sulfobacillus acidophilus</name>
    <dbReference type="NCBI Taxonomy" id="53633"/>
    <lineage>
        <taxon>Bacteria</taxon>
        <taxon>Bacillati</taxon>
        <taxon>Bacillota</taxon>
        <taxon>Clostridia</taxon>
        <taxon>Eubacteriales</taxon>
        <taxon>Clostridiales Family XVII. Incertae Sedis</taxon>
        <taxon>Sulfobacillus</taxon>
    </lineage>
</organism>
<keyword evidence="9 13" id="KW-0326">Glycosidase</keyword>
<evidence type="ECO:0000256" key="7">
    <source>
        <dbReference type="ARBA" id="ARBA00023211"/>
    </source>
</evidence>
<evidence type="ECO:0000256" key="11">
    <source>
        <dbReference type="PIRSR" id="PIRSR601088-3"/>
    </source>
</evidence>
<comment type="subunit">
    <text evidence="3">Homotetramer.</text>
</comment>
<comment type="cofactor">
    <cofactor evidence="13">
        <name>NAD(+)</name>
        <dbReference type="ChEBI" id="CHEBI:57540"/>
    </cofactor>
    <text evidence="13">Binds 1 NAD(+) per subunit.</text>
</comment>
<dbReference type="InterPro" id="IPR053715">
    <property type="entry name" value="GH4_Enzyme_sf"/>
</dbReference>
<evidence type="ECO:0000256" key="9">
    <source>
        <dbReference type="ARBA" id="ARBA00023295"/>
    </source>
</evidence>
<feature type="site" description="Increases basicity of active site Tyr" evidence="12">
    <location>
        <position position="109"/>
    </location>
</feature>
<evidence type="ECO:0000313" key="16">
    <source>
        <dbReference type="Proteomes" id="UP000241848"/>
    </source>
</evidence>
<sequence>MNVRVVLIGAGSRVFTRRLVSDLTRYFQDDVEFNLVDIDPDRLALARQLAIRIREEAHCQPAVQAFSELVPALEGCDYVINSINVGGRPAWTKDFEIPARYGVKQTVADTLGIGGIMRGLRTIPEVLKICAQIEKYAPHAMFLNYTNPMAMVMMAVYRSSSLTAVGLCHSIPATANQLAHYLEIDPQELEWRAAGINHQAWFLQLTYHGQDQYPVLRQRFATIYDQDPTRFELMRKFGYFPSESSPHSAEYVSYFLPRKDWVGRLNLVPRAFLDQPPTIAAIETLVQQSEAVYLPDLSIEYAPKLIHSLETGEIRMMAVNVPNTGLIANLPRSAVVEVPALIQGHQICPTYIGELPVALAALNRQGIAVQELTVQAVLQKDREAVYEAAFLDPNLSTTLDLDQTVHLVDDLLEAHEAYLPPLAASWSVSLPLAPD</sequence>
<reference evidence="15 16" key="1">
    <citation type="journal article" date="2014" name="BMC Genomics">
        <title>Comparison of environmental and isolate Sulfobacillus genomes reveals diverse carbon, sulfur, nitrogen, and hydrogen metabolisms.</title>
        <authorList>
            <person name="Justice N.B."/>
            <person name="Norman A."/>
            <person name="Brown C.T."/>
            <person name="Singh A."/>
            <person name="Thomas B.C."/>
            <person name="Banfield J.F."/>
        </authorList>
    </citation>
    <scope>NUCLEOTIDE SEQUENCE [LARGE SCALE GENOMIC DNA]</scope>
    <source>
        <strain evidence="15">AMDSBA3</strain>
    </source>
</reference>
<evidence type="ECO:0000256" key="2">
    <source>
        <dbReference type="ARBA" id="ARBA00010141"/>
    </source>
</evidence>
<evidence type="ECO:0000256" key="10">
    <source>
        <dbReference type="PIRSR" id="PIRSR601088-2"/>
    </source>
</evidence>
<proteinExistence type="inferred from homology"/>
<dbReference type="InterPro" id="IPR001088">
    <property type="entry name" value="Glyco_hydro_4"/>
</dbReference>
<evidence type="ECO:0000259" key="14">
    <source>
        <dbReference type="Pfam" id="PF11975"/>
    </source>
</evidence>
<keyword evidence="4 11" id="KW-0479">Metal-binding</keyword>
<dbReference type="Gene3D" id="3.90.1820.10">
    <property type="entry name" value="AglA-like glucosidase"/>
    <property type="match status" value="1"/>
</dbReference>
<dbReference type="SUPFAM" id="SSF56327">
    <property type="entry name" value="LDH C-terminal domain-like"/>
    <property type="match status" value="1"/>
</dbReference>
<dbReference type="Pfam" id="PF11975">
    <property type="entry name" value="Glyco_hydro_4C"/>
    <property type="match status" value="1"/>
</dbReference>
<evidence type="ECO:0000256" key="1">
    <source>
        <dbReference type="ARBA" id="ARBA00001936"/>
    </source>
</evidence>
<dbReference type="SUPFAM" id="SSF51735">
    <property type="entry name" value="NAD(P)-binding Rossmann-fold domains"/>
    <property type="match status" value="1"/>
</dbReference>
<feature type="binding site" evidence="11">
    <location>
        <position position="198"/>
    </location>
    <ligand>
        <name>Mn(2+)</name>
        <dbReference type="ChEBI" id="CHEBI:29035"/>
    </ligand>
</feature>
<evidence type="ECO:0000256" key="12">
    <source>
        <dbReference type="PIRSR" id="PIRSR601088-4"/>
    </source>
</evidence>
<keyword evidence="8" id="KW-0119">Carbohydrate metabolism</keyword>
<accession>A0A2T2WJL0</accession>
<comment type="caution">
    <text evidence="15">The sequence shown here is derived from an EMBL/GenBank/DDBJ whole genome shotgun (WGS) entry which is preliminary data.</text>
</comment>
<keyword evidence="11" id="KW-0408">Iron</keyword>
<dbReference type="InterPro" id="IPR036291">
    <property type="entry name" value="NAD(P)-bd_dom_sf"/>
</dbReference>
<dbReference type="Pfam" id="PF02056">
    <property type="entry name" value="Glyco_hydro_4"/>
    <property type="match status" value="1"/>
</dbReference>
<feature type="binding site" evidence="10">
    <location>
        <position position="147"/>
    </location>
    <ligand>
        <name>substrate</name>
    </ligand>
</feature>
<keyword evidence="5 13" id="KW-0378">Hydrolase</keyword>
<keyword evidence="7 11" id="KW-0464">Manganese</keyword>
<dbReference type="InterPro" id="IPR022616">
    <property type="entry name" value="Glyco_hydro_4_C"/>
</dbReference>
<evidence type="ECO:0000256" key="6">
    <source>
        <dbReference type="ARBA" id="ARBA00023027"/>
    </source>
</evidence>
<evidence type="ECO:0000256" key="3">
    <source>
        <dbReference type="ARBA" id="ARBA00011881"/>
    </source>
</evidence>
<dbReference type="GO" id="GO:0005975">
    <property type="term" value="P:carbohydrate metabolic process"/>
    <property type="evidence" value="ECO:0007669"/>
    <property type="project" value="InterPro"/>
</dbReference>
<evidence type="ECO:0000256" key="4">
    <source>
        <dbReference type="ARBA" id="ARBA00022723"/>
    </source>
</evidence>
<keyword evidence="11" id="KW-0170">Cobalt</keyword>
<dbReference type="PANTHER" id="PTHR32092">
    <property type="entry name" value="6-PHOSPHO-BETA-GLUCOSIDASE-RELATED"/>
    <property type="match status" value="1"/>
</dbReference>
<dbReference type="EMBL" id="PXYV01000017">
    <property type="protein sequence ID" value="PSR22429.1"/>
    <property type="molecule type" value="Genomic_DNA"/>
</dbReference>
<dbReference type="InterPro" id="IPR015955">
    <property type="entry name" value="Lactate_DH/Glyco_Ohase_4_C"/>
</dbReference>
<evidence type="ECO:0000256" key="8">
    <source>
        <dbReference type="ARBA" id="ARBA00023277"/>
    </source>
</evidence>